<dbReference type="Proteomes" id="UP001642720">
    <property type="component" value="Unassembled WGS sequence"/>
</dbReference>
<dbReference type="EMBL" id="PPTA01000001">
    <property type="protein sequence ID" value="TFB07091.1"/>
    <property type="molecule type" value="Genomic_DNA"/>
</dbReference>
<comment type="caution">
    <text evidence="1">The sequence shown here is derived from an EMBL/GenBank/DDBJ whole genome shotgun (WGS) entry which is preliminary data.</text>
</comment>
<reference evidence="1 2" key="1">
    <citation type="submission" date="2018-01" db="EMBL/GenBank/DDBJ databases">
        <title>Genome characterization of the sugarcane-associated fungus Trichoderma ghanense CCMA-1212 and their application in lignocelulose bioconversion.</title>
        <authorList>
            <person name="Steindorff A.S."/>
            <person name="Mendes T.D."/>
            <person name="Vilela E.S.D."/>
            <person name="Rodrigues D.S."/>
            <person name="Formighieri E.F."/>
            <person name="Melo I.S."/>
            <person name="Favaro L.C.L."/>
        </authorList>
    </citation>
    <scope>NUCLEOTIDE SEQUENCE [LARGE SCALE GENOMIC DNA]</scope>
    <source>
        <strain evidence="1 2">CCMA-1212</strain>
    </source>
</reference>
<name>A0ABY2HHL4_9HYPO</name>
<sequence length="81" mass="9014">MSNQPAEDVPQGWSMVFANEDTMEVDVQPLLASAGEALADLLEMAWKLEMRAALRKAELWKRRSTAEVGRRLATDLAGLKK</sequence>
<dbReference type="RefSeq" id="XP_073563292.1">
    <property type="nucleotide sequence ID" value="XM_073698676.1"/>
</dbReference>
<proteinExistence type="predicted"/>
<gene>
    <name evidence="1" type="ORF">CCMA1212_001243</name>
</gene>
<evidence type="ECO:0000313" key="2">
    <source>
        <dbReference type="Proteomes" id="UP001642720"/>
    </source>
</evidence>
<keyword evidence="2" id="KW-1185">Reference proteome</keyword>
<organism evidence="1 2">
    <name type="scientific">Trichoderma ghanense</name>
    <dbReference type="NCBI Taxonomy" id="65468"/>
    <lineage>
        <taxon>Eukaryota</taxon>
        <taxon>Fungi</taxon>
        <taxon>Dikarya</taxon>
        <taxon>Ascomycota</taxon>
        <taxon>Pezizomycotina</taxon>
        <taxon>Sordariomycetes</taxon>
        <taxon>Hypocreomycetidae</taxon>
        <taxon>Hypocreales</taxon>
        <taxon>Hypocreaceae</taxon>
        <taxon>Trichoderma</taxon>
    </lineage>
</organism>
<dbReference type="GeneID" id="300573126"/>
<protein>
    <submittedName>
        <fullName evidence="1">Uncharacterized protein</fullName>
    </submittedName>
</protein>
<accession>A0ABY2HHL4</accession>
<evidence type="ECO:0000313" key="1">
    <source>
        <dbReference type="EMBL" id="TFB07091.1"/>
    </source>
</evidence>